<dbReference type="Pfam" id="PF16528">
    <property type="entry name" value="Exo84_C"/>
    <property type="match status" value="1"/>
</dbReference>
<protein>
    <recommendedName>
        <fullName evidence="5">Exocyst component Exo84 C-terminal domain-containing protein</fullName>
    </recommendedName>
</protein>
<feature type="compositionally biased region" description="Acidic residues" evidence="4">
    <location>
        <begin position="11"/>
        <end position="20"/>
    </location>
</feature>
<keyword evidence="3" id="KW-0268">Exocytosis</keyword>
<feature type="compositionally biased region" description="Polar residues" evidence="4">
    <location>
        <begin position="1273"/>
        <end position="1282"/>
    </location>
</feature>
<dbReference type="InterPro" id="IPR042561">
    <property type="entry name" value="Exo84_C_1"/>
</dbReference>
<dbReference type="InterPro" id="IPR032403">
    <property type="entry name" value="Exo84_C"/>
</dbReference>
<evidence type="ECO:0000256" key="2">
    <source>
        <dbReference type="ARBA" id="ARBA00022448"/>
    </source>
</evidence>
<keyword evidence="7" id="KW-1185">Reference proteome</keyword>
<evidence type="ECO:0000313" key="7">
    <source>
        <dbReference type="Proteomes" id="UP001085076"/>
    </source>
</evidence>
<dbReference type="GO" id="GO:0006887">
    <property type="term" value="P:exocytosis"/>
    <property type="evidence" value="ECO:0007669"/>
    <property type="project" value="UniProtKB-KW"/>
</dbReference>
<dbReference type="PANTHER" id="PTHR21426">
    <property type="entry name" value="EXOCYST COMPLEX COMPONENT 8"/>
    <property type="match status" value="1"/>
</dbReference>
<accession>A0A9D5C5R4</accession>
<dbReference type="InterPro" id="IPR016159">
    <property type="entry name" value="Cullin_repeat-like_dom_sf"/>
</dbReference>
<dbReference type="GO" id="GO:0000145">
    <property type="term" value="C:exocyst"/>
    <property type="evidence" value="ECO:0007669"/>
    <property type="project" value="InterPro"/>
</dbReference>
<dbReference type="EMBL" id="JAGGNH010000007">
    <property type="protein sequence ID" value="KAJ0966524.1"/>
    <property type="molecule type" value="Genomic_DNA"/>
</dbReference>
<evidence type="ECO:0000256" key="4">
    <source>
        <dbReference type="SAM" id="MobiDB-lite"/>
    </source>
</evidence>
<feature type="region of interest" description="Disordered" evidence="4">
    <location>
        <begin position="1"/>
        <end position="41"/>
    </location>
</feature>
<evidence type="ECO:0000259" key="5">
    <source>
        <dbReference type="Pfam" id="PF16528"/>
    </source>
</evidence>
<gene>
    <name evidence="6" type="ORF">J5N97_023441</name>
</gene>
<feature type="domain" description="Exocyst component Exo84 C-terminal" evidence="5">
    <location>
        <begin position="138"/>
        <end position="313"/>
    </location>
</feature>
<evidence type="ECO:0000313" key="6">
    <source>
        <dbReference type="EMBL" id="KAJ0966524.1"/>
    </source>
</evidence>
<dbReference type="SUPFAM" id="SSF74788">
    <property type="entry name" value="Cullin repeat-like"/>
    <property type="match status" value="1"/>
</dbReference>
<comment type="caution">
    <text evidence="6">The sequence shown here is derived from an EMBL/GenBank/DDBJ whole genome shotgun (WGS) entry which is preliminary data.</text>
</comment>
<reference evidence="6" key="2">
    <citation type="journal article" date="2022" name="Hortic Res">
        <title>The genome of Dioscorea zingiberensis sheds light on the biosynthesis, origin and evolution of the medicinally important diosgenin saponins.</title>
        <authorList>
            <person name="Li Y."/>
            <person name="Tan C."/>
            <person name="Li Z."/>
            <person name="Guo J."/>
            <person name="Li S."/>
            <person name="Chen X."/>
            <person name="Wang C."/>
            <person name="Dai X."/>
            <person name="Yang H."/>
            <person name="Song W."/>
            <person name="Hou L."/>
            <person name="Xu J."/>
            <person name="Tong Z."/>
            <person name="Xu A."/>
            <person name="Yuan X."/>
            <person name="Wang W."/>
            <person name="Yang Q."/>
            <person name="Chen L."/>
            <person name="Sun Z."/>
            <person name="Wang K."/>
            <person name="Pan B."/>
            <person name="Chen J."/>
            <person name="Bao Y."/>
            <person name="Liu F."/>
            <person name="Qi X."/>
            <person name="Gang D.R."/>
            <person name="Wen J."/>
            <person name="Li J."/>
        </authorList>
    </citation>
    <scope>NUCLEOTIDE SEQUENCE</scope>
    <source>
        <strain evidence="6">Dzin_1.0</strain>
    </source>
</reference>
<organism evidence="6 7">
    <name type="scientific">Dioscorea zingiberensis</name>
    <dbReference type="NCBI Taxonomy" id="325984"/>
    <lineage>
        <taxon>Eukaryota</taxon>
        <taxon>Viridiplantae</taxon>
        <taxon>Streptophyta</taxon>
        <taxon>Embryophyta</taxon>
        <taxon>Tracheophyta</taxon>
        <taxon>Spermatophyta</taxon>
        <taxon>Magnoliopsida</taxon>
        <taxon>Liliopsida</taxon>
        <taxon>Dioscoreales</taxon>
        <taxon>Dioscoreaceae</taxon>
        <taxon>Dioscorea</taxon>
    </lineage>
</organism>
<sequence length="1282" mass="142692">MASRSFRSPFDDLDDEDAGSESEAVSDFSSDEYEDEPQSMTGKGIKRLCSELIELKSASEDDFLKNVYSNYPTFVRVFKDLTVVDSELMNLRQHITSQRRLVQVLENNISLDIESDDSVDSEVEEAGDLDLPSSVARMNNVLEKLDVLLSEHQIDEALVMLKMKGANLRKMQIEDSRLSPYASEISERRARLTEQLTLVADHPRVAPSELQRALSGLCDLGEDERAKFLLLKYYRSRLANRLHDLQSSKQSLHGTYMMELAKVVFSVISQAARSFVLLYGEASPYTSDLIQWAREETEVLSHNLCKFVKSISEMTGGLLVAVETVKTAVSFCTLLNPQRIILQSDLTKLIRPCMEEALQMHVDHLHKVINIFATTDTWVLGKYFISGTSLVNSSIERIDGKMDYCLLSSSGRKFVSLMQAFVDDISPLVAIQMECSILEGLADLFCGYIVALEKAISNQTGVVENDFPKTCTSLELPQQLSIVVTSSAVVQLFPTIASGIFDCIRTSNGLLLKHMGPSLEKELDSWMLSIEEASNQLRGYFCQQFVGAVMSDEEHGWRETLESFVDFQQKPSSPPDLIPSFAFQAFFLRMRNLEKHLKSILVGEDGMLEKLLKELMKAMIIWLSDNLNFWKDTEHGSGQCSCFEQFHLDVDFLVEVARLGGYFSDDLLTAVMDLLAQIEDKFTECESDAKSGAADDDAPDDDWSSDAAKLAIEKLLEVEMLKSEWKEASLVSSGEDFTQKMGDANPFGPEDIGSSEEFLGSVDGESAASDEEDFTKIEIKGRDHSGTVKSNEAEVVEEQNADETLIFPKYEPIEKLDKHIVGAAQSARGELIDLSERLDQALKFDFLDVSNNLDTNVFHGTIENKVLDAPSGIDDKVEQIVKLLLPVPEEKCAGKSDESLSLAINPVQRQSIDSAETQATVSRVQFLEVSDELEDNFVFHATRESTGAVVTDKTDNTEEPDLERLLIFHEEGSVAMPKKASQLVKEKSFGVADTHYLEPKSNMLEVPGENRVTIETDEIAHAEDSGVKGLLIDFEEEVVGNLDESVGKAAEPVVREEPIGAQYLEMMFKLLDFSDDVDAHLSYATMDNTGTVETCETEDPKEADIREFPEESSISELDEFAIGTAQSVRATAIALANMENLVSVNKYVKETDHLDASVFDSNNSAKNLTVLGEDSGALTSKEVKFTPSEVDESAKSIAVNESKDIEKEKVLAGNVKEKLSDESLENQYDDDGDIVETSKTKLNELARPKRKRERPGSLRSVTNVERLGKTKRGSTTPRPRWT</sequence>
<name>A0A9D5C5R4_9LILI</name>
<feature type="compositionally biased region" description="Basic and acidic residues" evidence="4">
    <location>
        <begin position="774"/>
        <end position="786"/>
    </location>
</feature>
<reference evidence="6" key="1">
    <citation type="submission" date="2021-03" db="EMBL/GenBank/DDBJ databases">
        <authorList>
            <person name="Li Z."/>
            <person name="Yang C."/>
        </authorList>
    </citation>
    <scope>NUCLEOTIDE SEQUENCE</scope>
    <source>
        <strain evidence="6">Dzin_1.0</strain>
        <tissue evidence="6">Leaf</tissue>
    </source>
</reference>
<dbReference type="GO" id="GO:0008104">
    <property type="term" value="P:intracellular protein localization"/>
    <property type="evidence" value="ECO:0007669"/>
    <property type="project" value="TreeGrafter"/>
</dbReference>
<feature type="compositionally biased region" description="Basic and acidic residues" evidence="4">
    <location>
        <begin position="1236"/>
        <end position="1247"/>
    </location>
</feature>
<dbReference type="InterPro" id="IPR033961">
    <property type="entry name" value="Exo84"/>
</dbReference>
<feature type="region of interest" description="Disordered" evidence="4">
    <location>
        <begin position="763"/>
        <end position="797"/>
    </location>
</feature>
<dbReference type="Proteomes" id="UP001085076">
    <property type="component" value="Miscellaneous, Linkage group lg07"/>
</dbReference>
<evidence type="ECO:0000256" key="3">
    <source>
        <dbReference type="ARBA" id="ARBA00022483"/>
    </source>
</evidence>
<feature type="region of interest" description="Disordered" evidence="4">
    <location>
        <begin position="1227"/>
        <end position="1282"/>
    </location>
</feature>
<evidence type="ECO:0000256" key="1">
    <source>
        <dbReference type="ARBA" id="ARBA00007210"/>
    </source>
</evidence>
<dbReference type="OrthoDB" id="642193at2759"/>
<proteinExistence type="inferred from homology"/>
<dbReference type="Gene3D" id="1.20.58.1210">
    <property type="entry name" value="Exo84p, N-terminal helical domain"/>
    <property type="match status" value="1"/>
</dbReference>
<dbReference type="PANTHER" id="PTHR21426:SF13">
    <property type="entry name" value="OS08G0566700 PROTEIN"/>
    <property type="match status" value="1"/>
</dbReference>
<comment type="similarity">
    <text evidence="1">Belongs to the EXO84 family.</text>
</comment>
<keyword evidence="2" id="KW-0813">Transport</keyword>
<dbReference type="GO" id="GO:0006893">
    <property type="term" value="P:Golgi to plasma membrane transport"/>
    <property type="evidence" value="ECO:0007669"/>
    <property type="project" value="TreeGrafter"/>
</dbReference>